<name>A0AC35UGP1_9BILA</name>
<accession>A0AC35UGP1</accession>
<dbReference type="WBParaSite" id="RSKR_0001135400.1">
    <property type="protein sequence ID" value="RSKR_0001135400.1"/>
    <property type="gene ID" value="RSKR_0001135400"/>
</dbReference>
<proteinExistence type="predicted"/>
<reference evidence="2" key="1">
    <citation type="submission" date="2016-11" db="UniProtKB">
        <authorList>
            <consortium name="WormBaseParasite"/>
        </authorList>
    </citation>
    <scope>IDENTIFICATION</scope>
    <source>
        <strain evidence="2">KR3021</strain>
    </source>
</reference>
<evidence type="ECO:0000313" key="2">
    <source>
        <dbReference type="WBParaSite" id="RSKR_0001135400.1"/>
    </source>
</evidence>
<organism evidence="1 2">
    <name type="scientific">Rhabditophanes sp. KR3021</name>
    <dbReference type="NCBI Taxonomy" id="114890"/>
    <lineage>
        <taxon>Eukaryota</taxon>
        <taxon>Metazoa</taxon>
        <taxon>Ecdysozoa</taxon>
        <taxon>Nematoda</taxon>
        <taxon>Chromadorea</taxon>
        <taxon>Rhabditida</taxon>
        <taxon>Tylenchina</taxon>
        <taxon>Panagrolaimomorpha</taxon>
        <taxon>Strongyloidoidea</taxon>
        <taxon>Alloionematidae</taxon>
        <taxon>Rhabditophanes</taxon>
    </lineage>
</organism>
<evidence type="ECO:0000313" key="1">
    <source>
        <dbReference type="Proteomes" id="UP000095286"/>
    </source>
</evidence>
<sequence>MSNISNAQFDFSLHFLKQLNSANSGSIVCSPISLTLSLAMILFGARGQTSLEISNIIGPNLNDSQIYEHFSKIMIKLTSEDPFVTLIGANKIYVADEFNINSDFENFIKDKFMGGLEKINFGNTILAAEIINSFANASTRGFIEKVIGPKNIDPITRIMLLNVLYFQADWQYKFDESKTKERDFYLSGNETRTEFMMTIQKKYYYYENEDFEMVSLPYLGKQFKMIIILPKEPFNHDHFLRNVLATESLLKALKKSRRILVNVIIPKFKMELTTDLSVILRQFGLTDSFDHTKADFEGITNNKTLLITEIWQKAKIAVCESGTEAAAITTVKIIPLSSDGGSFKSIKHFNANHSFSYHILDEVNNIYFSGVFK</sequence>
<dbReference type="Proteomes" id="UP000095286">
    <property type="component" value="Unplaced"/>
</dbReference>
<protein>
    <submittedName>
        <fullName evidence="2">SERPIN domain-containing protein</fullName>
    </submittedName>
</protein>